<evidence type="ECO:0000256" key="1">
    <source>
        <dbReference type="ARBA" id="ARBA00022491"/>
    </source>
</evidence>
<dbReference type="Proteomes" id="UP000481043">
    <property type="component" value="Unassembled WGS sequence"/>
</dbReference>
<evidence type="ECO:0000313" key="5">
    <source>
        <dbReference type="EMBL" id="NEY70751.1"/>
    </source>
</evidence>
<dbReference type="AlphaFoldDB" id="A0A6M0Q2Z3"/>
<feature type="domain" description="HTH tetR-type" evidence="4">
    <location>
        <begin position="1"/>
        <end position="61"/>
    </location>
</feature>
<dbReference type="PANTHER" id="PTHR43479:SF22">
    <property type="entry name" value="TRANSCRIPTIONAL REGULATOR, TETR FAMILY"/>
    <property type="match status" value="1"/>
</dbReference>
<proteinExistence type="predicted"/>
<dbReference type="Pfam" id="PF00440">
    <property type="entry name" value="TetR_N"/>
    <property type="match status" value="1"/>
</dbReference>
<dbReference type="PRINTS" id="PR00455">
    <property type="entry name" value="HTHTETR"/>
</dbReference>
<feature type="DNA-binding region" description="H-T-H motif" evidence="3">
    <location>
        <begin position="24"/>
        <end position="43"/>
    </location>
</feature>
<dbReference type="PROSITE" id="PS50977">
    <property type="entry name" value="HTH_TETR_2"/>
    <property type="match status" value="1"/>
</dbReference>
<dbReference type="PANTHER" id="PTHR43479">
    <property type="entry name" value="ACREF/ENVCD OPERON REPRESSOR-RELATED"/>
    <property type="match status" value="1"/>
</dbReference>
<dbReference type="InterPro" id="IPR009057">
    <property type="entry name" value="Homeodomain-like_sf"/>
</dbReference>
<dbReference type="RefSeq" id="WP_163177648.1">
    <property type="nucleotide sequence ID" value="NZ_JAAIWM010000001.1"/>
</dbReference>
<evidence type="ECO:0000256" key="2">
    <source>
        <dbReference type="ARBA" id="ARBA00023125"/>
    </source>
</evidence>
<sequence>MVKKQLIMEQALELFAKQGIEATSVQQITEQCGISKGAFYLSFKSKDELILALVDHFMMQMTSDVDYVVKEAKTEELLYKFYYESFRSLHVHSDFAKMLIKEQGHSFNEKFLLKIRYYDSLTETTISNMLERLYGEEISSIKYDLMYCIKGFMRMYTELFLFHNIPFDFNVLSNSLVEKTSLLATHTTVPFISEEMIQMMCQPNPQEITKEQIVELVSQTIGEMEESIEKESLILLNEHLTHSTFNRAIVKGLLENIRNHAHCKWVSYLLRRYFNKVLHQSSLK</sequence>
<evidence type="ECO:0000259" key="4">
    <source>
        <dbReference type="PROSITE" id="PS50977"/>
    </source>
</evidence>
<keyword evidence="2 3" id="KW-0238">DNA-binding</keyword>
<dbReference type="SUPFAM" id="SSF46689">
    <property type="entry name" value="Homeodomain-like"/>
    <property type="match status" value="1"/>
</dbReference>
<keyword evidence="1" id="KW-0678">Repressor</keyword>
<name>A0A6M0Q2Z3_9BACI</name>
<dbReference type="Gene3D" id="1.10.357.10">
    <property type="entry name" value="Tetracycline Repressor, domain 2"/>
    <property type="match status" value="1"/>
</dbReference>
<dbReference type="InterPro" id="IPR050624">
    <property type="entry name" value="HTH-type_Tx_Regulator"/>
</dbReference>
<dbReference type="GO" id="GO:0003677">
    <property type="term" value="F:DNA binding"/>
    <property type="evidence" value="ECO:0007669"/>
    <property type="project" value="UniProtKB-UniRule"/>
</dbReference>
<organism evidence="5 6">
    <name type="scientific">Bacillus mesophilus</name>
    <dbReference type="NCBI Taxonomy" id="1808955"/>
    <lineage>
        <taxon>Bacteria</taxon>
        <taxon>Bacillati</taxon>
        <taxon>Bacillota</taxon>
        <taxon>Bacilli</taxon>
        <taxon>Bacillales</taxon>
        <taxon>Bacillaceae</taxon>
        <taxon>Bacillus</taxon>
    </lineage>
</organism>
<reference evidence="5 6" key="1">
    <citation type="submission" date="2020-02" db="EMBL/GenBank/DDBJ databases">
        <title>Bacillus aquiflavi sp. nov., isolated from yellow water of strong flavor Chinese baijiu in Yibin region of China.</title>
        <authorList>
            <person name="Xie J."/>
        </authorList>
    </citation>
    <scope>NUCLEOTIDE SEQUENCE [LARGE SCALE GENOMIC DNA]</scope>
    <source>
        <strain evidence="5 6">SA4</strain>
    </source>
</reference>
<evidence type="ECO:0000313" key="6">
    <source>
        <dbReference type="Proteomes" id="UP000481043"/>
    </source>
</evidence>
<dbReference type="InterPro" id="IPR001647">
    <property type="entry name" value="HTH_TetR"/>
</dbReference>
<protein>
    <submittedName>
        <fullName evidence="5">TetR/AcrR family transcriptional regulator</fullName>
    </submittedName>
</protein>
<gene>
    <name evidence="5" type="ORF">G4D63_03250</name>
</gene>
<keyword evidence="6" id="KW-1185">Reference proteome</keyword>
<comment type="caution">
    <text evidence="5">The sequence shown here is derived from an EMBL/GenBank/DDBJ whole genome shotgun (WGS) entry which is preliminary data.</text>
</comment>
<evidence type="ECO:0000256" key="3">
    <source>
        <dbReference type="PROSITE-ProRule" id="PRU00335"/>
    </source>
</evidence>
<accession>A0A6M0Q2Z3</accession>
<dbReference type="EMBL" id="JAAIWM010000001">
    <property type="protein sequence ID" value="NEY70751.1"/>
    <property type="molecule type" value="Genomic_DNA"/>
</dbReference>